<keyword evidence="2" id="KW-1185">Reference proteome</keyword>
<dbReference type="RefSeq" id="YP_002154727.1">
    <property type="nucleotide sequence ID" value="NC_011183.1"/>
</dbReference>
<dbReference type="InterPro" id="IPR027417">
    <property type="entry name" value="P-loop_NTPase"/>
</dbReference>
<dbReference type="Proteomes" id="UP000204092">
    <property type="component" value="Segment"/>
</dbReference>
<dbReference type="SUPFAM" id="SSF52540">
    <property type="entry name" value="P-loop containing nucleoside triphosphate hydrolases"/>
    <property type="match status" value="1"/>
</dbReference>
<evidence type="ECO:0000313" key="1">
    <source>
        <dbReference type="EMBL" id="ACH46857.1"/>
    </source>
</evidence>
<accession>B5LWJ4</accession>
<dbReference type="KEGG" id="vg:6804888"/>
<dbReference type="EMBL" id="EU916176">
    <property type="protein sequence ID" value="ACH46857.1"/>
    <property type="molecule type" value="Genomic_DNA"/>
</dbReference>
<name>B5LWJ4_9PHYC</name>
<protein>
    <submittedName>
        <fullName evidence="1">Putative ATPase</fullName>
    </submittedName>
</protein>
<proteinExistence type="predicted"/>
<dbReference type="GeneID" id="6804888"/>
<sequence length="355" mass="39738">MVRVDWSCVDLSVDRRPRCVGSDLWVNSLAAPAASRDIVGNRSCVADIENWFRSNSRTPLLVTGAPGVWKSSAVRLVAREQSWDIVVAYADIARNNKCLDAMVRETSMHRRAVLVLDEFEVFLGEPTALRWIRNAIKTRVCPLVMVAGRFCDRLERIAAVSFHVQFDAYTSHQTKLALSRLSPKLADRHGCFLGQMDCFLIGANSSGNFVQTINQLQLCRRSPASCVSERPVSESHFDLESTSRYLEAFDCFGDLGDMAAAAEELSVADRAASDLDVDFLSVGDTGRLYRNYACVSKLQRLRLGRVPKKKKRTRFRLKLGRGKRLRGDEHPSDVLARGVREALNFEHCRVIADGV</sequence>
<organism evidence="1 2">
    <name type="scientific">Feldmannia species virus</name>
    <dbReference type="NCBI Taxonomy" id="39420"/>
    <lineage>
        <taxon>Viruses</taxon>
        <taxon>Varidnaviria</taxon>
        <taxon>Bamfordvirae</taxon>
        <taxon>Nucleocytoviricota</taxon>
        <taxon>Megaviricetes</taxon>
        <taxon>Algavirales</taxon>
        <taxon>Phycodnaviridae</taxon>
        <taxon>Phaeovirus</taxon>
        <taxon>Phaeovirus feldmanniae</taxon>
    </lineage>
</organism>
<reference evidence="1 2" key="1">
    <citation type="journal article" date="2009" name="Virology">
        <title>Genomic analysis of the smallest giant virus--Feldmannia sp. virus 158.</title>
        <authorList>
            <person name="Schroeder D.C."/>
            <person name="Park Y."/>
            <person name="Yoon H.M."/>
            <person name="Lee Y.S."/>
            <person name="Kang S.W."/>
            <person name="Meints R.H."/>
            <person name="Ivey R.G."/>
            <person name="Choi T.J."/>
        </authorList>
    </citation>
    <scope>NUCLEOTIDE SEQUENCE [LARGE SCALE GENOMIC DNA]</scope>
    <source>
        <strain evidence="1">FsV-158</strain>
    </source>
</reference>
<evidence type="ECO:0000313" key="2">
    <source>
        <dbReference type="Proteomes" id="UP000204092"/>
    </source>
</evidence>
<dbReference type="Gene3D" id="3.40.50.300">
    <property type="entry name" value="P-loop containing nucleotide triphosphate hydrolases"/>
    <property type="match status" value="1"/>
</dbReference>